<proteinExistence type="predicted"/>
<feature type="compositionally biased region" description="Gly residues" evidence="1">
    <location>
        <begin position="96"/>
        <end position="105"/>
    </location>
</feature>
<evidence type="ECO:0000256" key="1">
    <source>
        <dbReference type="SAM" id="MobiDB-lite"/>
    </source>
</evidence>
<evidence type="ECO:0000313" key="3">
    <source>
        <dbReference type="EMBL" id="POY70973.1"/>
    </source>
</evidence>
<gene>
    <name evidence="3" type="ORF">BMF94_6000</name>
</gene>
<dbReference type="AlphaFoldDB" id="A0A2S5B2G1"/>
<dbReference type="EMBL" id="PJQD01000091">
    <property type="protein sequence ID" value="POY70973.1"/>
    <property type="molecule type" value="Genomic_DNA"/>
</dbReference>
<feature type="region of interest" description="Disordered" evidence="1">
    <location>
        <begin position="226"/>
        <end position="253"/>
    </location>
</feature>
<dbReference type="OrthoDB" id="10684595at2759"/>
<feature type="region of interest" description="Disordered" evidence="1">
    <location>
        <begin position="49"/>
        <end position="124"/>
    </location>
</feature>
<sequence>MYVTAVSWEAAVQLRLALALVLLEHQPANVSLQGWLDSLRTLVKQRTAPSDFDATSPTTKTTTTTKPTSESSREPRTTLDKVDARYTADEWALQGGPEGRAGGTGLQAESRQEDAATAAAEEDAVPQSTQLRLAASNLGPPVIAALEALLIASRSPFQPSQASDPSGSNANSTAHRFLAALEASLSPTELAQEEPAEFVVKFDALGVVGKWFVDLIAKWRAEHPAHEADSNGGYGTRSKGKPPNQSAATPAEEEVAQAADAALERLAILLTSLLPLAVMHPIALGNLAAIMIQLSSSTTRLARSRILPALLQHLLAPLQSLVVLPSSLSNERILNDAYATDSHAVERISAILSLAHLVLDATPPDGHARGGEGEGGSEELGSAQSELVRFLGTHGVDAQLAEVQLPFSAAATTLGGGAGATSVESAVVGLVERIWEQVDAPDDANEARV</sequence>
<name>A0A2S5B2G1_9BASI</name>
<feature type="signal peptide" evidence="2">
    <location>
        <begin position="1"/>
        <end position="19"/>
    </location>
</feature>
<protein>
    <recommendedName>
        <fullName evidence="5">Pre-rRNA-processing protein RIX1</fullName>
    </recommendedName>
</protein>
<comment type="caution">
    <text evidence="3">The sequence shown here is derived from an EMBL/GenBank/DDBJ whole genome shotgun (WGS) entry which is preliminary data.</text>
</comment>
<evidence type="ECO:0008006" key="5">
    <source>
        <dbReference type="Google" id="ProtNLM"/>
    </source>
</evidence>
<reference evidence="3 4" key="1">
    <citation type="journal article" date="2018" name="Front. Microbiol.">
        <title>Prospects for Fungal Bioremediation of Acidic Radioactive Waste Sites: Characterization and Genome Sequence of Rhodotorula taiwanensis MD1149.</title>
        <authorList>
            <person name="Tkavc R."/>
            <person name="Matrosova V.Y."/>
            <person name="Grichenko O.E."/>
            <person name="Gostincar C."/>
            <person name="Volpe R.P."/>
            <person name="Klimenkova P."/>
            <person name="Gaidamakova E.K."/>
            <person name="Zhou C.E."/>
            <person name="Stewart B.J."/>
            <person name="Lyman M.G."/>
            <person name="Malfatti S.A."/>
            <person name="Rubinfeld B."/>
            <person name="Courtot M."/>
            <person name="Singh J."/>
            <person name="Dalgard C.L."/>
            <person name="Hamilton T."/>
            <person name="Frey K.G."/>
            <person name="Gunde-Cimerman N."/>
            <person name="Dugan L."/>
            <person name="Daly M.J."/>
        </authorList>
    </citation>
    <scope>NUCLEOTIDE SEQUENCE [LARGE SCALE GENOMIC DNA]</scope>
    <source>
        <strain evidence="3 4">MD1149</strain>
    </source>
</reference>
<evidence type="ECO:0000313" key="4">
    <source>
        <dbReference type="Proteomes" id="UP000237144"/>
    </source>
</evidence>
<keyword evidence="2" id="KW-0732">Signal</keyword>
<organism evidence="3 4">
    <name type="scientific">Rhodotorula taiwanensis</name>
    <dbReference type="NCBI Taxonomy" id="741276"/>
    <lineage>
        <taxon>Eukaryota</taxon>
        <taxon>Fungi</taxon>
        <taxon>Dikarya</taxon>
        <taxon>Basidiomycota</taxon>
        <taxon>Pucciniomycotina</taxon>
        <taxon>Microbotryomycetes</taxon>
        <taxon>Sporidiobolales</taxon>
        <taxon>Sporidiobolaceae</taxon>
        <taxon>Rhodotorula</taxon>
    </lineage>
</organism>
<feature type="chain" id="PRO_5015592064" description="Pre-rRNA-processing protein RIX1" evidence="2">
    <location>
        <begin position="20"/>
        <end position="449"/>
    </location>
</feature>
<feature type="compositionally biased region" description="Basic and acidic residues" evidence="1">
    <location>
        <begin position="71"/>
        <end position="88"/>
    </location>
</feature>
<accession>A0A2S5B2G1</accession>
<evidence type="ECO:0000256" key="2">
    <source>
        <dbReference type="SAM" id="SignalP"/>
    </source>
</evidence>
<feature type="compositionally biased region" description="Low complexity" evidence="1">
    <location>
        <begin position="55"/>
        <end position="69"/>
    </location>
</feature>
<dbReference type="Proteomes" id="UP000237144">
    <property type="component" value="Unassembled WGS sequence"/>
</dbReference>
<keyword evidence="4" id="KW-1185">Reference proteome</keyword>